<evidence type="ECO:0000313" key="1">
    <source>
        <dbReference type="EMBL" id="KAH9757986.1"/>
    </source>
</evidence>
<dbReference type="Proteomes" id="UP000829398">
    <property type="component" value="Chromosome 5"/>
</dbReference>
<keyword evidence="2" id="KW-1185">Reference proteome</keyword>
<organism evidence="1 2">
    <name type="scientific">Citrus sinensis</name>
    <name type="common">Sweet orange</name>
    <name type="synonym">Citrus aurantium var. sinensis</name>
    <dbReference type="NCBI Taxonomy" id="2711"/>
    <lineage>
        <taxon>Eukaryota</taxon>
        <taxon>Viridiplantae</taxon>
        <taxon>Streptophyta</taxon>
        <taxon>Embryophyta</taxon>
        <taxon>Tracheophyta</taxon>
        <taxon>Spermatophyta</taxon>
        <taxon>Magnoliopsida</taxon>
        <taxon>eudicotyledons</taxon>
        <taxon>Gunneridae</taxon>
        <taxon>Pentapetalae</taxon>
        <taxon>rosids</taxon>
        <taxon>malvids</taxon>
        <taxon>Sapindales</taxon>
        <taxon>Rutaceae</taxon>
        <taxon>Aurantioideae</taxon>
        <taxon>Citrus</taxon>
    </lineage>
</organism>
<reference evidence="2" key="1">
    <citation type="journal article" date="2023" name="Hortic. Res.">
        <title>A chromosome-level phased genome enabling allele-level studies in sweet orange: a case study on citrus Huanglongbing tolerance.</title>
        <authorList>
            <person name="Wu B."/>
            <person name="Yu Q."/>
            <person name="Deng Z."/>
            <person name="Duan Y."/>
            <person name="Luo F."/>
            <person name="Gmitter F. Jr."/>
        </authorList>
    </citation>
    <scope>NUCLEOTIDE SEQUENCE [LARGE SCALE GENOMIC DNA]</scope>
    <source>
        <strain evidence="2">cv. Valencia</strain>
    </source>
</reference>
<evidence type="ECO:0000313" key="2">
    <source>
        <dbReference type="Proteomes" id="UP000829398"/>
    </source>
</evidence>
<comment type="caution">
    <text evidence="1">The sequence shown here is derived from an EMBL/GenBank/DDBJ whole genome shotgun (WGS) entry which is preliminary data.</text>
</comment>
<name>A0ACB8KUM8_CITSI</name>
<sequence length="756" mass="87549">MNKLLKRPAEILRCTVTEPAVKLSDVKWIRDRGLDHAVAREKNLKPLLNIKNLIKSEPSKSLPITIITQQKDSLQIPIRPMEFIRRYPSVFQEFLPGNVGVQPHIKLTPEVLDIDADEQLVYQSQSYRQVVAGRLLKLLMISQMNKITLTMIDLLKWDLGLPDDFLTSLVPDFPDYFRAVGYQNKHERCSGFDLFGELELVCWSNDFAVSVVEKKAKAKGIDGENIMFSMNFSSGFEIDKKMKKWMDNWQKLPYISPYENATHLLPKSDESDKWAVAIMHEVISLFGAQKVEREKLLCFGNYLGIRSWFKRALLNHPGIFYVSNKSGMYTVVLKEAYKRGSLIESDPLMNVRSRYIHLMNMVKEEKKVIAMPGESKGPQQRMPLEEEKEEKQTEDAADDDSEGENDVASYDDDDSENYEEEEEERRHRKGLSRSYGTRRGRTTQKMNFDDDSEDYDGEEEESKHNRVASRIIGTRGGRTTRKMNWDVEEDSGNFGRGNSIRNLRGETRGKLPSRYTGRREMQGENNGRWNSGEWKYYGRREMQGKNNGRWNSGEGNNSRQREMPGKNSGCRNSGEQKYTGRREMQGDNNGRRNSGERKYTCRREMQGENNGRRNSGERKYTGRREMQEEASASSVTSALYCIQLYKVLEALGLVEEYHRPWLLLRCYYGKLDGIGDATKTLVFEEPARYDPQLEADFWLLVFSVPGEEICIFRRKCLEFWILFELSLKFNTHNFDLQVPFHIWVCGRCGFSGCVPS</sequence>
<gene>
    <name evidence="1" type="ORF">KPL71_016552</name>
</gene>
<protein>
    <submittedName>
        <fullName evidence="1">PORR domain-containing protein</fullName>
    </submittedName>
</protein>
<accession>A0ACB8KUM8</accession>
<dbReference type="EMBL" id="CM039174">
    <property type="protein sequence ID" value="KAH9757986.1"/>
    <property type="molecule type" value="Genomic_DNA"/>
</dbReference>
<proteinExistence type="predicted"/>